<keyword evidence="2" id="KW-0521">NADP</keyword>
<dbReference type="AlphaFoldDB" id="A0A2S1TZ59"/>
<evidence type="ECO:0000256" key="6">
    <source>
        <dbReference type="PIRSR" id="PIRSR000097-3"/>
    </source>
</evidence>
<feature type="active site" description="Proton donor" evidence="4">
    <location>
        <position position="37"/>
    </location>
</feature>
<accession>A0A2S1TZ59</accession>
<protein>
    <submittedName>
        <fullName evidence="8">Dehydrogenase</fullName>
    </submittedName>
</protein>
<dbReference type="InterPro" id="IPR020471">
    <property type="entry name" value="AKR"/>
</dbReference>
<evidence type="ECO:0000259" key="7">
    <source>
        <dbReference type="Pfam" id="PF00248"/>
    </source>
</evidence>
<evidence type="ECO:0000256" key="3">
    <source>
        <dbReference type="ARBA" id="ARBA00023002"/>
    </source>
</evidence>
<dbReference type="Pfam" id="PF00248">
    <property type="entry name" value="Aldo_ket_red"/>
    <property type="match status" value="1"/>
</dbReference>
<dbReference type="InterPro" id="IPR036812">
    <property type="entry name" value="NAD(P)_OxRdtase_dom_sf"/>
</dbReference>
<evidence type="ECO:0000256" key="1">
    <source>
        <dbReference type="ARBA" id="ARBA00007905"/>
    </source>
</evidence>
<evidence type="ECO:0000256" key="5">
    <source>
        <dbReference type="PIRSR" id="PIRSR000097-2"/>
    </source>
</evidence>
<evidence type="ECO:0000256" key="4">
    <source>
        <dbReference type="PIRSR" id="PIRSR000097-1"/>
    </source>
</evidence>
<sequence length="254" mass="29047">MPKIGLGVYNIPRSLTKKCVLDAISLGYRSIDTAQLYGNEKEVGEAVRASSIPRNELFITTKLWGCSGYFDAVNSIETSLNRLDIGYVDLLLIHEPRGNFVEIYRALEEFYQKGKLRSIGISNFYEKDYMTLINNIKVIPQVNQVEAHVFYQQKTFKKFLEKHGTQIEAWSPLAAGEKSIFSNSVLGEIAKKYNKSIAQVALRFLYQQDIIIIPKSSNVERMKENKDITDFELSESDMEKIRSLDTGKSLFGWY</sequence>
<dbReference type="GO" id="GO:0016616">
    <property type="term" value="F:oxidoreductase activity, acting on the CH-OH group of donors, NAD or NADP as acceptor"/>
    <property type="evidence" value="ECO:0007669"/>
    <property type="project" value="UniProtKB-ARBA"/>
</dbReference>
<feature type="site" description="Lowers pKa of active site Tyr" evidence="6">
    <location>
        <position position="62"/>
    </location>
</feature>
<dbReference type="PIRSF" id="PIRSF000097">
    <property type="entry name" value="AKR"/>
    <property type="match status" value="1"/>
</dbReference>
<dbReference type="PROSITE" id="PS00798">
    <property type="entry name" value="ALDOKETO_REDUCTASE_1"/>
    <property type="match status" value="1"/>
</dbReference>
<dbReference type="FunFam" id="3.20.20.100:FF:000015">
    <property type="entry name" value="Oxidoreductase, aldo/keto reductase family"/>
    <property type="match status" value="1"/>
</dbReference>
<dbReference type="PANTHER" id="PTHR43827:SF3">
    <property type="entry name" value="NADP-DEPENDENT OXIDOREDUCTASE DOMAIN-CONTAINING PROTEIN"/>
    <property type="match status" value="1"/>
</dbReference>
<comment type="similarity">
    <text evidence="1">Belongs to the aldo/keto reductase family.</text>
</comment>
<organism evidence="8">
    <name type="scientific">Piromyces sp</name>
    <dbReference type="NCBI Taxonomy" id="45796"/>
    <lineage>
        <taxon>Eukaryota</taxon>
        <taxon>Fungi</taxon>
        <taxon>Fungi incertae sedis</taxon>
        <taxon>Chytridiomycota</taxon>
        <taxon>Chytridiomycota incertae sedis</taxon>
        <taxon>Neocallimastigomycetes</taxon>
        <taxon>Neocallimastigales</taxon>
        <taxon>Neocallimastigaceae</taxon>
        <taxon>Piromyces</taxon>
    </lineage>
</organism>
<dbReference type="Gene3D" id="3.20.20.100">
    <property type="entry name" value="NADP-dependent oxidoreductase domain"/>
    <property type="match status" value="1"/>
</dbReference>
<feature type="domain" description="NADP-dependent oxidoreductase" evidence="7">
    <location>
        <begin position="10"/>
        <end position="245"/>
    </location>
</feature>
<evidence type="ECO:0000313" key="8">
    <source>
        <dbReference type="EMBL" id="AWI66930.1"/>
    </source>
</evidence>
<feature type="binding site" evidence="5">
    <location>
        <position position="94"/>
    </location>
    <ligand>
        <name>substrate</name>
    </ligand>
</feature>
<keyword evidence="3" id="KW-0560">Oxidoreductase</keyword>
<dbReference type="InterPro" id="IPR018170">
    <property type="entry name" value="Aldo/ket_reductase_CS"/>
</dbReference>
<proteinExistence type="evidence at transcript level"/>
<evidence type="ECO:0000256" key="2">
    <source>
        <dbReference type="ARBA" id="ARBA00022857"/>
    </source>
</evidence>
<reference evidence="8" key="1">
    <citation type="submission" date="2018-03" db="EMBL/GenBank/DDBJ databases">
        <title>Horizontal gene transfer is an indispensable driver in forging the evolution of the Neocallimastigomycota as a distinct gut-dwelling fungal lineage.</title>
        <authorList>
            <person name="Murphy C.L."/>
            <person name="Youssef N.H."/>
            <person name="Elshahed M.S."/>
        </authorList>
    </citation>
    <scope>NUCLEOTIDE SEQUENCE</scope>
    <source>
        <strain evidence="8">A1</strain>
    </source>
</reference>
<dbReference type="PANTHER" id="PTHR43827">
    <property type="entry name" value="2,5-DIKETO-D-GLUCONIC ACID REDUCTASE"/>
    <property type="match status" value="1"/>
</dbReference>
<dbReference type="PROSITE" id="PS00063">
    <property type="entry name" value="ALDOKETO_REDUCTASE_3"/>
    <property type="match status" value="1"/>
</dbReference>
<dbReference type="SUPFAM" id="SSF51430">
    <property type="entry name" value="NAD(P)-linked oxidoreductase"/>
    <property type="match status" value="1"/>
</dbReference>
<dbReference type="PRINTS" id="PR00069">
    <property type="entry name" value="ALDKETRDTASE"/>
</dbReference>
<name>A0A2S1TZ59_PIRSP</name>
<dbReference type="EMBL" id="MH043776">
    <property type="protein sequence ID" value="AWI66930.1"/>
    <property type="molecule type" value="mRNA"/>
</dbReference>
<dbReference type="InterPro" id="IPR023210">
    <property type="entry name" value="NADP_OxRdtase_dom"/>
</dbReference>